<dbReference type="AlphaFoldDB" id="A0A5B9EHK9"/>
<protein>
    <submittedName>
        <fullName evidence="1">Winged helix-turn-helix domain-containing protein</fullName>
    </submittedName>
</protein>
<organism evidence="1 2">
    <name type="scientific">Terriglobus albidus</name>
    <dbReference type="NCBI Taxonomy" id="1592106"/>
    <lineage>
        <taxon>Bacteria</taxon>
        <taxon>Pseudomonadati</taxon>
        <taxon>Acidobacteriota</taxon>
        <taxon>Terriglobia</taxon>
        <taxon>Terriglobales</taxon>
        <taxon>Acidobacteriaceae</taxon>
        <taxon>Terriglobus</taxon>
    </lineage>
</organism>
<accession>A0A5B9EHK9</accession>
<evidence type="ECO:0000313" key="1">
    <source>
        <dbReference type="EMBL" id="QEE30635.1"/>
    </source>
</evidence>
<dbReference type="InterPro" id="IPR036388">
    <property type="entry name" value="WH-like_DNA-bd_sf"/>
</dbReference>
<sequence length="169" mass="18264">MQGQDIALLLKLAMQRDPRMPSKDLADGLFISPSEVSKSLKRSAESGLLHMAKGEKRVNRSALLEFLSHGLRYVFPPAKGSLVRGVPTAVAAAPLNSRFVDNGDPPDVWPYAEGDVRGIAFSPLYKGAPQAALKDAGLYRVLALCDAIRGGRTRERNLAIELLGKELNA</sequence>
<name>A0A5B9EHK9_9BACT</name>
<gene>
    <name evidence="1" type="ORF">FTW19_23165</name>
</gene>
<dbReference type="KEGG" id="talb:FTW19_23165"/>
<dbReference type="Proteomes" id="UP000321820">
    <property type="component" value="Chromosome"/>
</dbReference>
<keyword evidence="2" id="KW-1185">Reference proteome</keyword>
<proteinExistence type="predicted"/>
<evidence type="ECO:0000313" key="2">
    <source>
        <dbReference type="Proteomes" id="UP000321820"/>
    </source>
</evidence>
<dbReference type="EMBL" id="CP042806">
    <property type="protein sequence ID" value="QEE30635.1"/>
    <property type="molecule type" value="Genomic_DNA"/>
</dbReference>
<reference evidence="1 2" key="1">
    <citation type="submission" date="2019-08" db="EMBL/GenBank/DDBJ databases">
        <title>Complete genome sequence of Terriglobus albidus strain ORNL.</title>
        <authorList>
            <person name="Podar M."/>
        </authorList>
    </citation>
    <scope>NUCLEOTIDE SEQUENCE [LARGE SCALE GENOMIC DNA]</scope>
    <source>
        <strain evidence="1 2">ORNL</strain>
    </source>
</reference>
<dbReference type="Gene3D" id="1.10.10.10">
    <property type="entry name" value="Winged helix-like DNA-binding domain superfamily/Winged helix DNA-binding domain"/>
    <property type="match status" value="1"/>
</dbReference>
<dbReference type="RefSeq" id="WP_147649941.1">
    <property type="nucleotide sequence ID" value="NZ_CP042806.1"/>
</dbReference>
<dbReference type="OrthoDB" id="194359at2"/>